<dbReference type="InterPro" id="IPR051311">
    <property type="entry name" value="DedA_domain"/>
</dbReference>
<feature type="transmembrane region" description="Helical" evidence="6">
    <location>
        <begin position="64"/>
        <end position="89"/>
    </location>
</feature>
<gene>
    <name evidence="8" type="ORF">A3I86_01115</name>
</gene>
<evidence type="ECO:0000256" key="1">
    <source>
        <dbReference type="ARBA" id="ARBA00004651"/>
    </source>
</evidence>
<comment type="subcellular location">
    <subcellularLocation>
        <location evidence="1">Cell membrane</location>
        <topology evidence="1">Multi-pass membrane protein</topology>
    </subcellularLocation>
</comment>
<protein>
    <recommendedName>
        <fullName evidence="7">VTT domain-containing protein</fullName>
    </recommendedName>
</protein>
<organism evidence="8 9">
    <name type="scientific">Candidatus Zambryskibacteria bacterium RIFCSPLOWO2_02_FULL_39_14</name>
    <dbReference type="NCBI Taxonomy" id="1802769"/>
    <lineage>
        <taxon>Bacteria</taxon>
        <taxon>Candidatus Zambryskiibacteriota</taxon>
    </lineage>
</organism>
<reference evidence="8 9" key="1">
    <citation type="journal article" date="2016" name="Nat. Commun.">
        <title>Thousands of microbial genomes shed light on interconnected biogeochemical processes in an aquifer system.</title>
        <authorList>
            <person name="Anantharaman K."/>
            <person name="Brown C.T."/>
            <person name="Hug L.A."/>
            <person name="Sharon I."/>
            <person name="Castelle C.J."/>
            <person name="Probst A.J."/>
            <person name="Thomas B.C."/>
            <person name="Singh A."/>
            <person name="Wilkins M.J."/>
            <person name="Karaoz U."/>
            <person name="Brodie E.L."/>
            <person name="Williams K.H."/>
            <person name="Hubbard S.S."/>
            <person name="Banfield J.F."/>
        </authorList>
    </citation>
    <scope>NUCLEOTIDE SEQUENCE [LARGE SCALE GENOMIC DNA]</scope>
</reference>
<keyword evidence="5 6" id="KW-0472">Membrane</keyword>
<dbReference type="Proteomes" id="UP000177096">
    <property type="component" value="Unassembled WGS sequence"/>
</dbReference>
<evidence type="ECO:0000256" key="3">
    <source>
        <dbReference type="ARBA" id="ARBA00022692"/>
    </source>
</evidence>
<dbReference type="GO" id="GO:0005886">
    <property type="term" value="C:plasma membrane"/>
    <property type="evidence" value="ECO:0007669"/>
    <property type="project" value="UniProtKB-SubCell"/>
</dbReference>
<feature type="domain" description="VTT" evidence="7">
    <location>
        <begin position="57"/>
        <end position="172"/>
    </location>
</feature>
<dbReference type="PANTHER" id="PTHR42709">
    <property type="entry name" value="ALKALINE PHOSPHATASE LIKE PROTEIN"/>
    <property type="match status" value="1"/>
</dbReference>
<dbReference type="AlphaFoldDB" id="A0A1G2UFY8"/>
<keyword evidence="4 6" id="KW-1133">Transmembrane helix</keyword>
<comment type="caution">
    <text evidence="8">The sequence shown here is derived from an EMBL/GenBank/DDBJ whole genome shotgun (WGS) entry which is preliminary data.</text>
</comment>
<dbReference type="PANTHER" id="PTHR42709:SF6">
    <property type="entry name" value="UNDECAPRENYL PHOSPHATE TRANSPORTER A"/>
    <property type="match status" value="1"/>
</dbReference>
<keyword evidence="2" id="KW-1003">Cell membrane</keyword>
<evidence type="ECO:0000313" key="9">
    <source>
        <dbReference type="Proteomes" id="UP000177096"/>
    </source>
</evidence>
<dbReference type="EMBL" id="MHWM01000027">
    <property type="protein sequence ID" value="OHB08351.1"/>
    <property type="molecule type" value="Genomic_DNA"/>
</dbReference>
<accession>A0A1G2UFY8</accession>
<evidence type="ECO:0000313" key="8">
    <source>
        <dbReference type="EMBL" id="OHB08351.1"/>
    </source>
</evidence>
<feature type="transmembrane region" description="Helical" evidence="6">
    <location>
        <begin position="154"/>
        <end position="177"/>
    </location>
</feature>
<feature type="transmembrane region" description="Helical" evidence="6">
    <location>
        <begin position="124"/>
        <end position="147"/>
    </location>
</feature>
<keyword evidence="3 6" id="KW-0812">Transmembrane</keyword>
<evidence type="ECO:0000256" key="6">
    <source>
        <dbReference type="SAM" id="Phobius"/>
    </source>
</evidence>
<evidence type="ECO:0000256" key="5">
    <source>
        <dbReference type="ARBA" id="ARBA00023136"/>
    </source>
</evidence>
<proteinExistence type="predicted"/>
<dbReference type="InterPro" id="IPR032816">
    <property type="entry name" value="VTT_dom"/>
</dbReference>
<evidence type="ECO:0000256" key="2">
    <source>
        <dbReference type="ARBA" id="ARBA00022475"/>
    </source>
</evidence>
<sequence length="182" mass="20221">MELITDIVQVVQNIVFHPNLTNATVLFLVSLINESFSIVPYPVILSGQLLLLEDPFSITMIIKLSLFVVIPIGIGTTLGSLPVYGLAYFGGKPAIEKFSKYLRFSWDSIERISLRFNGSWYDEILFLILRSVPLLPSLPVNAVAGILRMRPAPYLVLTIAGTIIKMLIMFMFVGFGVEGLVQ</sequence>
<evidence type="ECO:0000259" key="7">
    <source>
        <dbReference type="Pfam" id="PF09335"/>
    </source>
</evidence>
<dbReference type="Pfam" id="PF09335">
    <property type="entry name" value="VTT_dom"/>
    <property type="match status" value="1"/>
</dbReference>
<evidence type="ECO:0000256" key="4">
    <source>
        <dbReference type="ARBA" id="ARBA00022989"/>
    </source>
</evidence>
<name>A0A1G2UFY8_9BACT</name>